<reference evidence="1 2" key="1">
    <citation type="submission" date="2017-06" db="EMBL/GenBank/DDBJ databases">
        <authorList>
            <person name="Kim H.J."/>
            <person name="Triplett B.A."/>
        </authorList>
    </citation>
    <scope>NUCLEOTIDE SEQUENCE [LARGE SCALE GENOMIC DNA]</scope>
</reference>
<keyword evidence="2" id="KW-1185">Reference proteome</keyword>
<dbReference type="GeneID" id="40088087"/>
<dbReference type="Proteomes" id="UP000223025">
    <property type="component" value="Segment"/>
</dbReference>
<protein>
    <submittedName>
        <fullName evidence="1">Uncharacterized protein</fullName>
    </submittedName>
</protein>
<sequence length="259" mass="30534">MAIIDIFPHIKHRIVDIDDSEKLSLYMKYGFEVVVLDIDMNGAPHETFDNKGVVFRLEDSRQILDPHGYQFLTTCLKPIKTLYDMRDIVIIRDHNYGTFDFVNNICWMLNGISWGGVDNNFNEFWKLTPDDDEYRCDTLKYFNHVKNKRVSLPRSRFFELSKQYGSNFIILDICIPTDCKYTKIDEGVVFWFYNGSGKDKNGWLVSVKSHNENHDNAVIIHPNRYGEFERKKYGMVMENVVTNDPCSILAFNEFWEFDQ</sequence>
<proteinExistence type="predicted"/>
<dbReference type="EMBL" id="MF403008">
    <property type="protein sequence ID" value="AUZ94891.1"/>
    <property type="molecule type" value="Genomic_DNA"/>
</dbReference>
<organism evidence="1 2">
    <name type="scientific">Agrobacterium phage Atu_ph07</name>
    <dbReference type="NCBI Taxonomy" id="2024264"/>
    <lineage>
        <taxon>Viruses</taxon>
        <taxon>Duplodnaviria</taxon>
        <taxon>Heunggongvirae</taxon>
        <taxon>Uroviricota</taxon>
        <taxon>Caudoviricetes</taxon>
        <taxon>Polybotosvirus</taxon>
        <taxon>Polybotosvirus Atuph07</taxon>
    </lineage>
</organism>
<evidence type="ECO:0000313" key="1">
    <source>
        <dbReference type="EMBL" id="AUZ94891.1"/>
    </source>
</evidence>
<dbReference type="KEGG" id="vg:40088087"/>
<name>A0A2L0UZD3_9CAUD</name>
<accession>A0A2L0UZD3</accession>
<dbReference type="RefSeq" id="YP_009611749.1">
    <property type="nucleotide sequence ID" value="NC_042013.1"/>
</dbReference>
<evidence type="ECO:0000313" key="2">
    <source>
        <dbReference type="Proteomes" id="UP000223025"/>
    </source>
</evidence>